<dbReference type="Proteomes" id="UP000265160">
    <property type="component" value="LG2"/>
</dbReference>
<evidence type="ECO:0000259" key="3">
    <source>
        <dbReference type="PROSITE" id="PS50050"/>
    </source>
</evidence>
<dbReference type="GeneID" id="101483435"/>
<dbReference type="InterPro" id="IPR001368">
    <property type="entry name" value="TNFR/NGFR_Cys_rich_reg"/>
</dbReference>
<evidence type="ECO:0000256" key="2">
    <source>
        <dbReference type="SAM" id="SignalP"/>
    </source>
</evidence>
<dbReference type="GO" id="GO:0050829">
    <property type="term" value="P:defense response to Gram-negative bacterium"/>
    <property type="evidence" value="ECO:0007669"/>
    <property type="project" value="TreeGrafter"/>
</dbReference>
<feature type="repeat" description="TNFR-Cys" evidence="1">
    <location>
        <begin position="63"/>
        <end position="105"/>
    </location>
</feature>
<name>A0A3P9DE86_9CICH</name>
<accession>A0A3P9DE86</accession>
<dbReference type="PROSITE" id="PS50050">
    <property type="entry name" value="TNFR_NGFR_2"/>
    <property type="match status" value="2"/>
</dbReference>
<dbReference type="Ensembl" id="ENSMZET00005033862.1">
    <property type="protein sequence ID" value="ENSMZEP00005032803.1"/>
    <property type="gene ID" value="ENSMZEG00005024433.1"/>
</dbReference>
<feature type="disulfide bond" evidence="1">
    <location>
        <begin position="64"/>
        <end position="79"/>
    </location>
</feature>
<dbReference type="GO" id="GO:0046642">
    <property type="term" value="P:negative regulation of alpha-beta T cell proliferation"/>
    <property type="evidence" value="ECO:0007669"/>
    <property type="project" value="TreeGrafter"/>
</dbReference>
<dbReference type="AlphaFoldDB" id="A0A3P9DE86"/>
<dbReference type="Proteomes" id="UP000265160">
    <property type="component" value="LG18"/>
</dbReference>
<keyword evidence="1" id="KW-1015">Disulfide bond</keyword>
<protein>
    <submittedName>
        <fullName evidence="4 5">Tumor necrosis factor receptor superfamily member 14</fullName>
    </submittedName>
</protein>
<dbReference type="PANTHER" id="PTHR46838">
    <property type="entry name" value="TUMOR NECROSIS FACTOR RECEPTOR SUPERFAMILY MEMBER 14"/>
    <property type="match status" value="1"/>
</dbReference>
<dbReference type="GO" id="GO:0009897">
    <property type="term" value="C:external side of plasma membrane"/>
    <property type="evidence" value="ECO:0007669"/>
    <property type="project" value="TreeGrafter"/>
</dbReference>
<dbReference type="GO" id="GO:2000406">
    <property type="term" value="P:positive regulation of T cell migration"/>
    <property type="evidence" value="ECO:0007669"/>
    <property type="project" value="TreeGrafter"/>
</dbReference>
<dbReference type="PANTHER" id="PTHR46838:SF1">
    <property type="entry name" value="TUMOR NECROSIS FACTOR RECEPTOR SUPERFAMILY MEMBER 14"/>
    <property type="match status" value="1"/>
</dbReference>
<feature type="disulfide bond" evidence="1">
    <location>
        <begin position="43"/>
        <end position="61"/>
    </location>
</feature>
<dbReference type="STRING" id="106582.ENSMZEP00005013664"/>
<dbReference type="Gene3D" id="2.10.50.10">
    <property type="entry name" value="Tumor Necrosis Factor Receptor, subunit A, domain 2"/>
    <property type="match status" value="3"/>
</dbReference>
<feature type="disulfide bond" evidence="1">
    <location>
        <begin position="40"/>
        <end position="53"/>
    </location>
</feature>
<dbReference type="GO" id="GO:0002720">
    <property type="term" value="P:positive regulation of cytokine production involved in immune response"/>
    <property type="evidence" value="ECO:0007669"/>
    <property type="project" value="TreeGrafter"/>
</dbReference>
<evidence type="ECO:0000256" key="1">
    <source>
        <dbReference type="PROSITE-ProRule" id="PRU00206"/>
    </source>
</evidence>
<dbReference type="Ensembl" id="ENSMZET00005014132.1">
    <property type="protein sequence ID" value="ENSMZEP00005013664.1"/>
    <property type="gene ID" value="ENSMZEG00005010287.1"/>
</dbReference>
<evidence type="ECO:0000313" key="5">
    <source>
        <dbReference type="Ensembl" id="ENSMZEP00005032803.1"/>
    </source>
</evidence>
<dbReference type="RefSeq" id="XP_024660350.1">
    <property type="nucleotide sequence ID" value="XM_024804582.1"/>
</dbReference>
<dbReference type="SMART" id="SM00208">
    <property type="entry name" value="TNFR"/>
    <property type="match status" value="4"/>
</dbReference>
<dbReference type="FunFam" id="2.10.50.10:FF:000007">
    <property type="entry name" value="TNF receptor superfamily member 14"/>
    <property type="match status" value="1"/>
</dbReference>
<feature type="signal peptide" evidence="2">
    <location>
        <begin position="1"/>
        <end position="18"/>
    </location>
</feature>
<dbReference type="Pfam" id="PF00020">
    <property type="entry name" value="TNFR_c6"/>
    <property type="match status" value="1"/>
</dbReference>
<dbReference type="KEGG" id="mze:112429656"/>
<keyword evidence="6" id="KW-1185">Reference proteome</keyword>
<reference evidence="5 6" key="1">
    <citation type="journal article" date="2014" name="Nature">
        <title>The genomic substrate for adaptive radiation in African cichlid fish.</title>
        <authorList>
            <person name="Brawand D."/>
            <person name="Wagner C.E."/>
            <person name="Li Y.I."/>
            <person name="Malinsky M."/>
            <person name="Keller I."/>
            <person name="Fan S."/>
            <person name="Simakov O."/>
            <person name="Ng A.Y."/>
            <person name="Lim Z.W."/>
            <person name="Bezault E."/>
            <person name="Turner-Maier J."/>
            <person name="Johnson J."/>
            <person name="Alcazar R."/>
            <person name="Noh H.J."/>
            <person name="Russell P."/>
            <person name="Aken B."/>
            <person name="Alfoldi J."/>
            <person name="Amemiya C."/>
            <person name="Azzouzi N."/>
            <person name="Baroiller J.F."/>
            <person name="Barloy-Hubler F."/>
            <person name="Berlin A."/>
            <person name="Bloomquist R."/>
            <person name="Carleton K.L."/>
            <person name="Conte M.A."/>
            <person name="D'Cotta H."/>
            <person name="Eshel O."/>
            <person name="Gaffney L."/>
            <person name="Galibert F."/>
            <person name="Gante H.F."/>
            <person name="Gnerre S."/>
            <person name="Greuter L."/>
            <person name="Guyon R."/>
            <person name="Haddad N.S."/>
            <person name="Haerty W."/>
            <person name="Harris R.M."/>
            <person name="Hofmann H.A."/>
            <person name="Hourlier T."/>
            <person name="Hulata G."/>
            <person name="Jaffe D.B."/>
            <person name="Lara M."/>
            <person name="Lee A.P."/>
            <person name="MacCallum I."/>
            <person name="Mwaiko S."/>
            <person name="Nikaido M."/>
            <person name="Nishihara H."/>
            <person name="Ozouf-Costaz C."/>
            <person name="Penman D.J."/>
            <person name="Przybylski D."/>
            <person name="Rakotomanga M."/>
            <person name="Renn S.C.P."/>
            <person name="Ribeiro F.J."/>
            <person name="Ron M."/>
            <person name="Salzburger W."/>
            <person name="Sanchez-Pulido L."/>
            <person name="Santos M.E."/>
            <person name="Searle S."/>
            <person name="Sharpe T."/>
            <person name="Swofford R."/>
            <person name="Tan F.J."/>
            <person name="Williams L."/>
            <person name="Young S."/>
            <person name="Yin S."/>
            <person name="Okada N."/>
            <person name="Kocher T.D."/>
            <person name="Miska E.A."/>
            <person name="Lander E.S."/>
            <person name="Venkatesh B."/>
            <person name="Fernald R.D."/>
            <person name="Meyer A."/>
            <person name="Ponting C.P."/>
            <person name="Streelman J.T."/>
            <person name="Lindblad-Toh K."/>
            <person name="Seehausen O."/>
            <person name="Di Palma F."/>
        </authorList>
    </citation>
    <scope>NUCLEOTIDE SEQUENCE</scope>
</reference>
<dbReference type="OrthoDB" id="10031141at2759"/>
<reference evidence="5" key="2">
    <citation type="submission" date="2025-05" db="UniProtKB">
        <authorList>
            <consortium name="Ensembl"/>
        </authorList>
    </citation>
    <scope>IDENTIFICATION</scope>
</reference>
<evidence type="ECO:0000313" key="4">
    <source>
        <dbReference type="Ensembl" id="ENSMZEP00005013664.1"/>
    </source>
</evidence>
<proteinExistence type="predicted"/>
<comment type="caution">
    <text evidence="1">Lacks conserved residue(s) required for the propagation of feature annotation.</text>
</comment>
<dbReference type="KEGG" id="mze:101483435"/>
<feature type="chain" id="PRO_5044597207" evidence="2">
    <location>
        <begin position="19"/>
        <end position="214"/>
    </location>
</feature>
<feature type="domain" description="TNFR-Cys" evidence="3">
    <location>
        <begin position="26"/>
        <end position="61"/>
    </location>
</feature>
<dbReference type="RefSeq" id="XP_004543027.1">
    <property type="nucleotide sequence ID" value="XM_004542970.3"/>
</dbReference>
<organism evidence="5 6">
    <name type="scientific">Maylandia zebra</name>
    <name type="common">zebra mbuna</name>
    <dbReference type="NCBI Taxonomy" id="106582"/>
    <lineage>
        <taxon>Eukaryota</taxon>
        <taxon>Metazoa</taxon>
        <taxon>Chordata</taxon>
        <taxon>Craniata</taxon>
        <taxon>Vertebrata</taxon>
        <taxon>Euteleostomi</taxon>
        <taxon>Actinopterygii</taxon>
        <taxon>Neopterygii</taxon>
        <taxon>Teleostei</taxon>
        <taxon>Neoteleostei</taxon>
        <taxon>Acanthomorphata</taxon>
        <taxon>Ovalentaria</taxon>
        <taxon>Cichlomorphae</taxon>
        <taxon>Cichliformes</taxon>
        <taxon>Cichlidae</taxon>
        <taxon>African cichlids</taxon>
        <taxon>Pseudocrenilabrinae</taxon>
        <taxon>Haplochromini</taxon>
        <taxon>Maylandia</taxon>
        <taxon>Maylandia zebra complex</taxon>
    </lineage>
</organism>
<sequence>MLACDIMVSVFLVFACRAASVVSAVSCHTKEYATRDGQCCPMCQEGTVVQRDCTAYSGTRCRSCDLGTFMNQLNGLSNCFPCTTCDTGHGLFVKRNCTAKTDTVCDVLNGYYCKGLIDSNGCSLAEKHSQCEAGQKIKESGTSRSDTVCEDCQPGFFSKDGVKCTAWKTCSNQQIKVKGSSTSDVVCGRTSSQHYFVFLPFLLCSVAFTSLVTG</sequence>
<dbReference type="PROSITE" id="PS00652">
    <property type="entry name" value="TNFR_NGFR_1"/>
    <property type="match status" value="1"/>
</dbReference>
<dbReference type="GO" id="GO:0050830">
    <property type="term" value="P:defense response to Gram-positive bacterium"/>
    <property type="evidence" value="ECO:0007669"/>
    <property type="project" value="TreeGrafter"/>
</dbReference>
<feature type="domain" description="TNFR-Cys" evidence="3">
    <location>
        <begin position="63"/>
        <end position="105"/>
    </location>
</feature>
<dbReference type="GeneTree" id="ENSGT00950000183126"/>
<keyword evidence="2" id="KW-0732">Signal</keyword>
<feature type="repeat" description="TNFR-Cys" evidence="1">
    <location>
        <begin position="26"/>
        <end position="61"/>
    </location>
</feature>
<dbReference type="SUPFAM" id="SSF57586">
    <property type="entry name" value="TNF receptor-like"/>
    <property type="match status" value="2"/>
</dbReference>
<evidence type="ECO:0000313" key="6">
    <source>
        <dbReference type="Proteomes" id="UP000265160"/>
    </source>
</evidence>